<name>A0A449IND3_PSEFR</name>
<dbReference type="Pfam" id="PF07119">
    <property type="entry name" value="DUF1375"/>
    <property type="match status" value="1"/>
</dbReference>
<evidence type="ECO:0000313" key="1">
    <source>
        <dbReference type="EMBL" id="VFB20942.1"/>
    </source>
</evidence>
<organism evidence="1 2">
    <name type="scientific">Pseudomonas fragi</name>
    <dbReference type="NCBI Taxonomy" id="296"/>
    <lineage>
        <taxon>Bacteria</taxon>
        <taxon>Pseudomonadati</taxon>
        <taxon>Pseudomonadota</taxon>
        <taxon>Gammaproteobacteria</taxon>
        <taxon>Pseudomonadales</taxon>
        <taxon>Pseudomonadaceae</taxon>
        <taxon>Pseudomonas</taxon>
    </lineage>
</organism>
<dbReference type="Proteomes" id="UP000330809">
    <property type="component" value="Unassembled WGS sequence"/>
</dbReference>
<dbReference type="AlphaFoldDB" id="A0A449IND3"/>
<reference evidence="1 2" key="1">
    <citation type="submission" date="2019-02" db="EMBL/GenBank/DDBJ databases">
        <authorList>
            <consortium name="Pathogen Informatics"/>
        </authorList>
    </citation>
    <scope>NUCLEOTIDE SEQUENCE [LARGE SCALE GENOMIC DNA]</scope>
    <source>
        <strain evidence="1 2">3012STDY7103891</strain>
    </source>
</reference>
<proteinExistence type="predicted"/>
<dbReference type="EMBL" id="CAACYJ010000040">
    <property type="protein sequence ID" value="VFB20942.1"/>
    <property type="molecule type" value="Genomic_DNA"/>
</dbReference>
<gene>
    <name evidence="1" type="ORF">NCTC10754_03578</name>
</gene>
<protein>
    <submittedName>
        <fullName evidence="1">Lipoprotein</fullName>
    </submittedName>
</protein>
<sequence>MAHTGYAVLAGLCLALSGCGTTNTVLRGDEVTRRNLKEWKTYCDSVPRVYSGVSYGLCILHGPSPTVSQDIAASALLPLRLLDFVPSAIADTVVLPYTIYRQSTEGSITLAR</sequence>
<keyword evidence="1" id="KW-0449">Lipoprotein</keyword>
<dbReference type="RefSeq" id="WP_133144764.1">
    <property type="nucleotide sequence ID" value="NZ_CAACYJ010000040.1"/>
</dbReference>
<evidence type="ECO:0000313" key="2">
    <source>
        <dbReference type="Proteomes" id="UP000330809"/>
    </source>
</evidence>
<accession>A0A449IND3</accession>
<dbReference type="InterPro" id="IPR010780">
    <property type="entry name" value="DUF1375"/>
</dbReference>